<organism evidence="4 5">
    <name type="scientific">Romboutsia lituseburensis DSM 797</name>
    <dbReference type="NCBI Taxonomy" id="1121325"/>
    <lineage>
        <taxon>Bacteria</taxon>
        <taxon>Bacillati</taxon>
        <taxon>Bacillota</taxon>
        <taxon>Clostridia</taxon>
        <taxon>Peptostreptococcales</taxon>
        <taxon>Peptostreptococcaceae</taxon>
        <taxon>Romboutsia</taxon>
    </lineage>
</organism>
<accession>A0A1G9PNZ1</accession>
<dbReference type="PANTHER" id="PTHR43278:SF2">
    <property type="entry name" value="IRON-SULFUR FLAVOPROTEIN"/>
    <property type="match status" value="1"/>
</dbReference>
<keyword evidence="5" id="KW-1185">Reference proteome</keyword>
<sequence length="191" mass="21677">MIKIVAFVGSPRKNGNVDTIIQKILDGATSNNAIIKKFHLNDMNIKGCQGCLYCRKVHDCAIKDDMQIIYDEIKDADYIIIGSPVYICQVSAQTKLLLDRLYPLTEIDKAKHIPRFGKKKLIMVYTQAAPFSFLFKKYFKYTAKHLKGMGLEQYKTLIATKAFEKNSTKSNKKVLDNAYKLGVKISANKID</sequence>
<dbReference type="GO" id="GO:0016491">
    <property type="term" value="F:oxidoreductase activity"/>
    <property type="evidence" value="ECO:0007669"/>
    <property type="project" value="InterPro"/>
</dbReference>
<dbReference type="SUPFAM" id="SSF52218">
    <property type="entry name" value="Flavoproteins"/>
    <property type="match status" value="1"/>
</dbReference>
<evidence type="ECO:0000259" key="3">
    <source>
        <dbReference type="Pfam" id="PF03358"/>
    </source>
</evidence>
<protein>
    <submittedName>
        <fullName evidence="4">NADPH-dependent FMN reductase</fullName>
    </submittedName>
</protein>
<dbReference type="Proteomes" id="UP000199068">
    <property type="component" value="Unassembled WGS sequence"/>
</dbReference>
<proteinExistence type="predicted"/>
<feature type="domain" description="NADPH-dependent FMN reductase-like" evidence="3">
    <location>
        <begin position="2"/>
        <end position="111"/>
    </location>
</feature>
<dbReference type="Gene3D" id="3.40.50.360">
    <property type="match status" value="1"/>
</dbReference>
<evidence type="ECO:0000256" key="1">
    <source>
        <dbReference type="ARBA" id="ARBA00022630"/>
    </source>
</evidence>
<dbReference type="Pfam" id="PF03358">
    <property type="entry name" value="FMN_red"/>
    <property type="match status" value="1"/>
</dbReference>
<evidence type="ECO:0000313" key="4">
    <source>
        <dbReference type="EMBL" id="SDM00211.1"/>
    </source>
</evidence>
<keyword evidence="1" id="KW-0285">Flavoprotein</keyword>
<dbReference type="STRING" id="1121325.SAMN04515677_104434"/>
<evidence type="ECO:0000313" key="5">
    <source>
        <dbReference type="Proteomes" id="UP000199068"/>
    </source>
</evidence>
<dbReference type="PANTHER" id="PTHR43278">
    <property type="entry name" value="NAD(P)H-DEPENDENT FMN-CONTAINING OXIDOREDUCTASE YWQN-RELATED"/>
    <property type="match status" value="1"/>
</dbReference>
<dbReference type="InterPro" id="IPR029039">
    <property type="entry name" value="Flavoprotein-like_sf"/>
</dbReference>
<dbReference type="InterPro" id="IPR051796">
    <property type="entry name" value="ISF_SsuE-like"/>
</dbReference>
<reference evidence="4 5" key="1">
    <citation type="submission" date="2016-10" db="EMBL/GenBank/DDBJ databases">
        <authorList>
            <person name="de Groot N.N."/>
        </authorList>
    </citation>
    <scope>NUCLEOTIDE SEQUENCE [LARGE SCALE GENOMIC DNA]</scope>
    <source>
        <strain evidence="4 5">DSM 797</strain>
    </source>
</reference>
<gene>
    <name evidence="4" type="ORF">SAMN04515677_104434</name>
</gene>
<name>A0A1G9PNZ1_9FIRM</name>
<dbReference type="RefSeq" id="WP_092725875.1">
    <property type="nucleotide sequence ID" value="NZ_FNGW01000004.1"/>
</dbReference>
<keyword evidence="2" id="KW-0288">FMN</keyword>
<dbReference type="EMBL" id="FNGW01000004">
    <property type="protein sequence ID" value="SDM00211.1"/>
    <property type="molecule type" value="Genomic_DNA"/>
</dbReference>
<dbReference type="InterPro" id="IPR005025">
    <property type="entry name" value="FMN_Rdtase-like_dom"/>
</dbReference>
<evidence type="ECO:0000256" key="2">
    <source>
        <dbReference type="ARBA" id="ARBA00022643"/>
    </source>
</evidence>
<dbReference type="AlphaFoldDB" id="A0A1G9PNZ1"/>